<dbReference type="EMBL" id="JACHTF010000009">
    <property type="protein sequence ID" value="MBB1060908.1"/>
    <property type="molecule type" value="Genomic_DNA"/>
</dbReference>
<comment type="caution">
    <text evidence="2">The sequence shown here is derived from an EMBL/GenBank/DDBJ whole genome shotgun (WGS) entry which is preliminary data.</text>
</comment>
<reference evidence="2 3" key="1">
    <citation type="submission" date="2020-08" db="EMBL/GenBank/DDBJ databases">
        <authorList>
            <person name="Xu S."/>
            <person name="Li A."/>
        </authorList>
    </citation>
    <scope>NUCLEOTIDE SEQUENCE [LARGE SCALE GENOMIC DNA]</scope>
    <source>
        <strain evidence="2 3">119BY6-57</strain>
    </source>
</reference>
<name>A0A7W3TM93_9GAMM</name>
<dbReference type="PANTHER" id="PTHR43236">
    <property type="entry name" value="ANTITOXIN HIGA1"/>
    <property type="match status" value="1"/>
</dbReference>
<sequence>MNRNSPERVIALRASNTVEDRVRELHLSIWNNRGEIFRGQVPDDPVAMLEPGIALRTLGFEIETSADLGETNDAGRVVAVAGNIDNKLKLVRISGRFTAQEQRFTAAHELGHAVLHPNMSGLHRDRVVSGPIARKERREIEADLFASRFLMPEKLLGRRLHQCFGSKQFVLSDDNLYGLGIPNVDGARRQLSSSRDLSLMVARTTSFMGLSFDPLSKYFNVSPVAMAIRLEEFGFINEDSIRFIR</sequence>
<protein>
    <submittedName>
        <fullName evidence="2">ImmA/IrrE family metallo-endopeptidase</fullName>
    </submittedName>
</protein>
<dbReference type="InterPro" id="IPR010359">
    <property type="entry name" value="IrrE_HExxH"/>
</dbReference>
<dbReference type="AlphaFoldDB" id="A0A7W3TM93"/>
<gene>
    <name evidence="2" type="ORF">H4F98_10010</name>
</gene>
<accession>A0A7W3TM93</accession>
<feature type="domain" description="IrrE N-terminal-like" evidence="1">
    <location>
        <begin position="81"/>
        <end position="160"/>
    </location>
</feature>
<keyword evidence="3" id="KW-1185">Reference proteome</keyword>
<evidence type="ECO:0000313" key="2">
    <source>
        <dbReference type="EMBL" id="MBB1060908.1"/>
    </source>
</evidence>
<dbReference type="PANTHER" id="PTHR43236:SF2">
    <property type="entry name" value="BLL0069 PROTEIN"/>
    <property type="match status" value="1"/>
</dbReference>
<dbReference type="RefSeq" id="WP_182687265.1">
    <property type="nucleotide sequence ID" value="NZ_JACHTF010000009.1"/>
</dbReference>
<evidence type="ECO:0000313" key="3">
    <source>
        <dbReference type="Proteomes" id="UP000523196"/>
    </source>
</evidence>
<dbReference type="Pfam" id="PF06114">
    <property type="entry name" value="Peptidase_M78"/>
    <property type="match status" value="1"/>
</dbReference>
<evidence type="ECO:0000259" key="1">
    <source>
        <dbReference type="Pfam" id="PF06114"/>
    </source>
</evidence>
<dbReference type="Proteomes" id="UP000523196">
    <property type="component" value="Unassembled WGS sequence"/>
</dbReference>
<proteinExistence type="predicted"/>
<organism evidence="2 3">
    <name type="scientific">Marilutibacter spongiae</name>
    <dbReference type="NCBI Taxonomy" id="2025720"/>
    <lineage>
        <taxon>Bacteria</taxon>
        <taxon>Pseudomonadati</taxon>
        <taxon>Pseudomonadota</taxon>
        <taxon>Gammaproteobacteria</taxon>
        <taxon>Lysobacterales</taxon>
        <taxon>Lysobacteraceae</taxon>
        <taxon>Marilutibacter</taxon>
    </lineage>
</organism>
<dbReference type="InterPro" id="IPR052345">
    <property type="entry name" value="Rad_response_metalloprotease"/>
</dbReference>
<dbReference type="Gene3D" id="1.10.10.2910">
    <property type="match status" value="1"/>
</dbReference>